<keyword evidence="1 4" id="KW-0732">Signal</keyword>
<name>A0AAV2R7K7_MEGNR</name>
<sequence length="252" mass="28240">MESDMATKAVLFVALLGMVSAEPVAEPVSEAVADKDHPHAPHIPNYHNHHSVYVARPYQHVYCDATVAPTCVDNSTLSYCLEDEEYPEYELKAWIHADPIFAKKYADVPDQSADDLVEGITKDQEAGFDYSFYTGASTGDSPYDLSHWTGPEGYLCPSDVVYGMPKRARNVEGKWRVIINNVHYFTQTVRMETCQFPAAACRALPPCYNSSCTQKSVHHRLLSWDPCNPYKGIFIDSYKLPSACSCYIPESH</sequence>
<gene>
    <name evidence="6" type="ORF">MNOR_LOCUS21083</name>
</gene>
<organism evidence="6 7">
    <name type="scientific">Meganyctiphanes norvegica</name>
    <name type="common">Northern krill</name>
    <name type="synonym">Thysanopoda norvegica</name>
    <dbReference type="NCBI Taxonomy" id="48144"/>
    <lineage>
        <taxon>Eukaryota</taxon>
        <taxon>Metazoa</taxon>
        <taxon>Ecdysozoa</taxon>
        <taxon>Arthropoda</taxon>
        <taxon>Crustacea</taxon>
        <taxon>Multicrustacea</taxon>
        <taxon>Malacostraca</taxon>
        <taxon>Eumalacostraca</taxon>
        <taxon>Eucarida</taxon>
        <taxon>Euphausiacea</taxon>
        <taxon>Euphausiidae</taxon>
        <taxon>Meganyctiphanes</taxon>
    </lineage>
</organism>
<dbReference type="GO" id="GO:0021556">
    <property type="term" value="P:central nervous system formation"/>
    <property type="evidence" value="ECO:0007669"/>
    <property type="project" value="TreeGrafter"/>
</dbReference>
<keyword evidence="7" id="KW-1185">Reference proteome</keyword>
<accession>A0AAV2R7K7</accession>
<dbReference type="GO" id="GO:0005615">
    <property type="term" value="C:extracellular space"/>
    <property type="evidence" value="ECO:0007669"/>
    <property type="project" value="UniProtKB-ARBA"/>
</dbReference>
<feature type="domain" description="Spaetzle" evidence="5">
    <location>
        <begin position="154"/>
        <end position="248"/>
    </location>
</feature>
<dbReference type="FunFam" id="2.10.90.10:FF:000035">
    <property type="entry name" value="Spz1"/>
    <property type="match status" value="1"/>
</dbReference>
<feature type="chain" id="PRO_5043808268" description="Spaetzle domain-containing protein" evidence="4">
    <location>
        <begin position="22"/>
        <end position="252"/>
    </location>
</feature>
<evidence type="ECO:0000256" key="2">
    <source>
        <dbReference type="ARBA" id="ARBA00023157"/>
    </source>
</evidence>
<comment type="caution">
    <text evidence="6">The sequence shown here is derived from an EMBL/GenBank/DDBJ whole genome shotgun (WGS) entry which is preliminary data.</text>
</comment>
<evidence type="ECO:0000256" key="4">
    <source>
        <dbReference type="SAM" id="SignalP"/>
    </source>
</evidence>
<evidence type="ECO:0000313" key="7">
    <source>
        <dbReference type="Proteomes" id="UP001497623"/>
    </source>
</evidence>
<evidence type="ECO:0000256" key="3">
    <source>
        <dbReference type="ARBA" id="ARBA00023180"/>
    </source>
</evidence>
<protein>
    <recommendedName>
        <fullName evidence="5">Spaetzle domain-containing protein</fullName>
    </recommendedName>
</protein>
<dbReference type="SUPFAM" id="SSF57501">
    <property type="entry name" value="Cystine-knot cytokines"/>
    <property type="match status" value="1"/>
</dbReference>
<dbReference type="PANTHER" id="PTHR23199">
    <property type="entry name" value="NEUROTROPHIN 1-RELATED"/>
    <property type="match status" value="1"/>
</dbReference>
<dbReference type="Pfam" id="PF16077">
    <property type="entry name" value="Spaetzle"/>
    <property type="match status" value="1"/>
</dbReference>
<dbReference type="EMBL" id="CAXKWB010016739">
    <property type="protein sequence ID" value="CAL4116968.1"/>
    <property type="molecule type" value="Genomic_DNA"/>
</dbReference>
<dbReference type="InterPro" id="IPR052444">
    <property type="entry name" value="Spz/Toll_ligand-like"/>
</dbReference>
<keyword evidence="2" id="KW-1015">Disulfide bond</keyword>
<evidence type="ECO:0000313" key="6">
    <source>
        <dbReference type="EMBL" id="CAL4116968.1"/>
    </source>
</evidence>
<keyword evidence="3" id="KW-0325">Glycoprotein</keyword>
<dbReference type="GO" id="GO:0008083">
    <property type="term" value="F:growth factor activity"/>
    <property type="evidence" value="ECO:0007669"/>
    <property type="project" value="TreeGrafter"/>
</dbReference>
<dbReference type="AlphaFoldDB" id="A0AAV2R7K7"/>
<dbReference type="Gene3D" id="2.10.90.10">
    <property type="entry name" value="Cystine-knot cytokines"/>
    <property type="match status" value="1"/>
</dbReference>
<dbReference type="InterPro" id="IPR029034">
    <property type="entry name" value="Cystine-knot_cytokine"/>
</dbReference>
<dbReference type="GO" id="GO:0005121">
    <property type="term" value="F:Toll binding"/>
    <property type="evidence" value="ECO:0007669"/>
    <property type="project" value="TreeGrafter"/>
</dbReference>
<proteinExistence type="predicted"/>
<dbReference type="PANTHER" id="PTHR23199:SF12">
    <property type="entry name" value="NEUROTROPHIN 1-RELATED"/>
    <property type="match status" value="1"/>
</dbReference>
<evidence type="ECO:0000256" key="1">
    <source>
        <dbReference type="ARBA" id="ARBA00022729"/>
    </source>
</evidence>
<dbReference type="Proteomes" id="UP001497623">
    <property type="component" value="Unassembled WGS sequence"/>
</dbReference>
<reference evidence="6 7" key="1">
    <citation type="submission" date="2024-05" db="EMBL/GenBank/DDBJ databases">
        <authorList>
            <person name="Wallberg A."/>
        </authorList>
    </citation>
    <scope>NUCLEOTIDE SEQUENCE [LARGE SCALE GENOMIC DNA]</scope>
</reference>
<dbReference type="InterPro" id="IPR032104">
    <property type="entry name" value="Spaetzle"/>
</dbReference>
<dbReference type="GO" id="GO:0045087">
    <property type="term" value="P:innate immune response"/>
    <property type="evidence" value="ECO:0007669"/>
    <property type="project" value="TreeGrafter"/>
</dbReference>
<feature type="signal peptide" evidence="4">
    <location>
        <begin position="1"/>
        <end position="21"/>
    </location>
</feature>
<evidence type="ECO:0000259" key="5">
    <source>
        <dbReference type="Pfam" id="PF16077"/>
    </source>
</evidence>